<feature type="compositionally biased region" description="Basic and acidic residues" evidence="1">
    <location>
        <begin position="1043"/>
        <end position="1052"/>
    </location>
</feature>
<evidence type="ECO:0000256" key="1">
    <source>
        <dbReference type="SAM" id="MobiDB-lite"/>
    </source>
</evidence>
<accession>A0A4P9Y429</accession>
<protein>
    <submittedName>
        <fullName evidence="2">Uncharacterized protein</fullName>
    </submittedName>
</protein>
<feature type="compositionally biased region" description="Pro residues" evidence="1">
    <location>
        <begin position="741"/>
        <end position="751"/>
    </location>
</feature>
<feature type="region of interest" description="Disordered" evidence="1">
    <location>
        <begin position="741"/>
        <end position="905"/>
    </location>
</feature>
<feature type="compositionally biased region" description="Low complexity" evidence="1">
    <location>
        <begin position="332"/>
        <end position="348"/>
    </location>
</feature>
<feature type="compositionally biased region" description="Pro residues" evidence="1">
    <location>
        <begin position="806"/>
        <end position="818"/>
    </location>
</feature>
<sequence>MSGPLSSASSINRVSPPSSSSSPSGQLRSLNANGSVSSSTSASTPSKAQISTSTFSLSSLVPKTFSSTHSLPPGPVPPPSAPATSNISFPSLIPSANSSSSSSSIPGQRHARAPSAPFLSGYSATTAAGLPDHRGRRPGHAPPGMAGPNLSSNATSPGMVSMAPAPGSSHPPTLPTSSASSSSSPFKEDPSKADAMNAFDMNLTVGGSGNGKAPSLTTPSSIPGKGVKGEGEGAKAVTLHKKSPSSSTSAQSTWRRPNNSSATTLPISGSTTPSDPSSAAAGVLHSRTGSNTGAAGAKVMENWRQPPGLPSGDSSAFSAMTEGKDRTRRRSATVSATTLTTSAAKAVTDLPPGFEEVPSSSIPTTATNGTTKEISSKAVTLMERRKPRDLILPSRRATITSTSGSSDSVVDGASEQGATGSSHSIPQAPQHFHSQPKAPPTDGTSKEGEDFAFMRARRSKSVHMVDVGKLGLAKPGGGGGPVQPGQALPPPPPGMPLAGRNSSSVGSIPPGSIKLFQQLEHGASGKKGGVQVGNDGDVSLVLDGEVKGPGESSKGPLKEESLTSSISRHLWTEANDGGSRDEEREEGRLANSLSSLSMINGGGHPLTEGEDSMPPSLLRTLLAKSGNGDRPGGGERPMGVGGMLGGDGVRGPGFSQSIGIPSIHCTDPSISQPGLSTRMTGTTSPPLSSLLGISETMSGPGSHLGMTEPMNGPPGPPMSKVDSFPADSHYFPLHQPLSLPPSLSPYGPSPSHPVSSFPRGREAEEGMVKPGERMMRPEDGGMYGPLGQGYPYPPQHLPPGQHLPPHALPPHSLSPPHPSHQLPTHALSPPHPSHMHPSSHHGLHGPPPPPPSLPQNSGGMFGAGMSPALPHGPGMPPPPHSPHHHQAMQGNPVNGGGGGGTNGPIRDIPLSVQADDFVGFGLARGLPAEVILQQAGPVANLPLDEVVASLRRAHLHGVVGGGGAGRGEGFSMHPPGPHPPPPPGPPPHSMADHGPHPGGMMPFHARGSGPMPPGSSYPHPPPPTAGYPPISSPFSHPTSPGHGMDERGERVGGPHGYGPGGYFHE</sequence>
<feature type="compositionally biased region" description="Basic and acidic residues" evidence="1">
    <location>
        <begin position="759"/>
        <end position="779"/>
    </location>
</feature>
<feature type="compositionally biased region" description="Basic residues" evidence="1">
    <location>
        <begin position="833"/>
        <end position="843"/>
    </location>
</feature>
<feature type="compositionally biased region" description="Pro residues" evidence="1">
    <location>
        <begin position="974"/>
        <end position="988"/>
    </location>
</feature>
<feature type="compositionally biased region" description="Low complexity" evidence="1">
    <location>
        <begin position="1"/>
        <end position="46"/>
    </location>
</feature>
<feature type="compositionally biased region" description="Pro residues" evidence="1">
    <location>
        <begin position="1010"/>
        <end position="1026"/>
    </location>
</feature>
<feature type="compositionally biased region" description="Polar residues" evidence="1">
    <location>
        <begin position="149"/>
        <end position="158"/>
    </location>
</feature>
<dbReference type="AlphaFoldDB" id="A0A4P9Y429"/>
<feature type="region of interest" description="Disordered" evidence="1">
    <location>
        <begin position="959"/>
        <end position="1065"/>
    </location>
</feature>
<evidence type="ECO:0000313" key="3">
    <source>
        <dbReference type="Proteomes" id="UP000267251"/>
    </source>
</evidence>
<feature type="compositionally biased region" description="Polar residues" evidence="1">
    <location>
        <begin position="253"/>
        <end position="267"/>
    </location>
</feature>
<feature type="compositionally biased region" description="Basic and acidic residues" evidence="1">
    <location>
        <begin position="578"/>
        <end position="588"/>
    </location>
</feature>
<organism evidence="2 3">
    <name type="scientific">Piptocephalis cylindrospora</name>
    <dbReference type="NCBI Taxonomy" id="1907219"/>
    <lineage>
        <taxon>Eukaryota</taxon>
        <taxon>Fungi</taxon>
        <taxon>Fungi incertae sedis</taxon>
        <taxon>Zoopagomycota</taxon>
        <taxon>Zoopagomycotina</taxon>
        <taxon>Zoopagomycetes</taxon>
        <taxon>Zoopagales</taxon>
        <taxon>Piptocephalidaceae</taxon>
        <taxon>Piptocephalis</taxon>
    </lineage>
</organism>
<feature type="compositionally biased region" description="Pro residues" evidence="1">
    <location>
        <begin position="72"/>
        <end position="81"/>
    </location>
</feature>
<feature type="region of interest" description="Disordered" evidence="1">
    <location>
        <begin position="1"/>
        <end position="612"/>
    </location>
</feature>
<proteinExistence type="predicted"/>
<feature type="compositionally biased region" description="Low complexity" evidence="1">
    <location>
        <begin position="166"/>
        <end position="185"/>
    </location>
</feature>
<feature type="compositionally biased region" description="Gly residues" evidence="1">
    <location>
        <begin position="959"/>
        <end position="968"/>
    </location>
</feature>
<feature type="compositionally biased region" description="Gly residues" evidence="1">
    <location>
        <begin position="1053"/>
        <end position="1065"/>
    </location>
</feature>
<dbReference type="Proteomes" id="UP000267251">
    <property type="component" value="Unassembled WGS sequence"/>
</dbReference>
<reference evidence="3" key="1">
    <citation type="journal article" date="2018" name="Nat. Microbiol.">
        <title>Leveraging single-cell genomics to expand the fungal tree of life.</title>
        <authorList>
            <person name="Ahrendt S.R."/>
            <person name="Quandt C.A."/>
            <person name="Ciobanu D."/>
            <person name="Clum A."/>
            <person name="Salamov A."/>
            <person name="Andreopoulos B."/>
            <person name="Cheng J.F."/>
            <person name="Woyke T."/>
            <person name="Pelin A."/>
            <person name="Henrissat B."/>
            <person name="Reynolds N.K."/>
            <person name="Benny G.L."/>
            <person name="Smith M.E."/>
            <person name="James T.Y."/>
            <person name="Grigoriev I.V."/>
        </authorList>
    </citation>
    <scope>NUCLEOTIDE SEQUENCE [LARGE SCALE GENOMIC DNA]</scope>
</reference>
<feature type="compositionally biased region" description="Low complexity" evidence="1">
    <location>
        <begin position="88"/>
        <end position="106"/>
    </location>
</feature>
<dbReference type="EMBL" id="KZ987984">
    <property type="protein sequence ID" value="RKP13593.1"/>
    <property type="molecule type" value="Genomic_DNA"/>
</dbReference>
<name>A0A4P9Y429_9FUNG</name>
<gene>
    <name evidence="2" type="ORF">BJ684DRAFT_16022</name>
</gene>
<feature type="compositionally biased region" description="Polar residues" evidence="1">
    <location>
        <begin position="416"/>
        <end position="427"/>
    </location>
</feature>
<feature type="compositionally biased region" description="Low complexity" evidence="1">
    <location>
        <begin position="496"/>
        <end position="513"/>
    </location>
</feature>
<feature type="compositionally biased region" description="Polar residues" evidence="1">
    <location>
        <begin position="47"/>
        <end position="70"/>
    </location>
</feature>
<dbReference type="OrthoDB" id="10671694at2759"/>
<feature type="compositionally biased region" description="Gly residues" evidence="1">
    <location>
        <begin position="893"/>
        <end position="902"/>
    </location>
</feature>
<keyword evidence="3" id="KW-1185">Reference proteome</keyword>
<feature type="compositionally biased region" description="Low complexity" evidence="1">
    <location>
        <begin position="268"/>
        <end position="282"/>
    </location>
</feature>
<feature type="compositionally biased region" description="Low complexity" evidence="1">
    <location>
        <begin position="400"/>
        <end position="412"/>
    </location>
</feature>
<evidence type="ECO:0000313" key="2">
    <source>
        <dbReference type="EMBL" id="RKP13593.1"/>
    </source>
</evidence>
<feature type="compositionally biased region" description="Polar residues" evidence="1">
    <location>
        <begin position="358"/>
        <end position="373"/>
    </location>
</feature>